<evidence type="ECO:0000256" key="1">
    <source>
        <dbReference type="SAM" id="Phobius"/>
    </source>
</evidence>
<dbReference type="Proteomes" id="UP000887116">
    <property type="component" value="Unassembled WGS sequence"/>
</dbReference>
<comment type="caution">
    <text evidence="2">The sequence shown here is derived from an EMBL/GenBank/DDBJ whole genome shotgun (WGS) entry which is preliminary data.</text>
</comment>
<keyword evidence="1" id="KW-0812">Transmembrane</keyword>
<name>A0A8X6LML3_TRICU</name>
<dbReference type="InterPro" id="IPR036397">
    <property type="entry name" value="RNaseH_sf"/>
</dbReference>
<proteinExistence type="predicted"/>
<dbReference type="AlphaFoldDB" id="A0A8X6LML3"/>
<organism evidence="2 3">
    <name type="scientific">Trichonephila clavata</name>
    <name type="common">Joro spider</name>
    <name type="synonym">Nephila clavata</name>
    <dbReference type="NCBI Taxonomy" id="2740835"/>
    <lineage>
        <taxon>Eukaryota</taxon>
        <taxon>Metazoa</taxon>
        <taxon>Ecdysozoa</taxon>
        <taxon>Arthropoda</taxon>
        <taxon>Chelicerata</taxon>
        <taxon>Arachnida</taxon>
        <taxon>Araneae</taxon>
        <taxon>Araneomorphae</taxon>
        <taxon>Entelegynae</taxon>
        <taxon>Araneoidea</taxon>
        <taxon>Nephilidae</taxon>
        <taxon>Trichonephila</taxon>
    </lineage>
</organism>
<protein>
    <submittedName>
        <fullName evidence="2">Uncharacterized protein</fullName>
    </submittedName>
</protein>
<evidence type="ECO:0000313" key="2">
    <source>
        <dbReference type="EMBL" id="GFR15355.1"/>
    </source>
</evidence>
<accession>A0A8X6LML3</accession>
<keyword evidence="3" id="KW-1185">Reference proteome</keyword>
<sequence length="164" mass="19384">MFTTGKWKIPRGDYPPDAKEAGSLTCGEIPERIVYWNLCSTKDRVGIRSFLKDCFEQHIIVHDDTVERPPRLPDLIQLDFFLRGYIKDQVYAHTSLLDLRRRLTDGCNNVTPCRETMQNYSHEYKCVYRDYWQNLLVYILDINLLSLCDSMPLAFFVYDVIKLY</sequence>
<keyword evidence="1" id="KW-1133">Transmembrane helix</keyword>
<feature type="transmembrane region" description="Helical" evidence="1">
    <location>
        <begin position="135"/>
        <end position="158"/>
    </location>
</feature>
<keyword evidence="1" id="KW-0472">Membrane</keyword>
<dbReference type="EMBL" id="BMAO01017401">
    <property type="protein sequence ID" value="GFR15355.1"/>
    <property type="molecule type" value="Genomic_DNA"/>
</dbReference>
<evidence type="ECO:0000313" key="3">
    <source>
        <dbReference type="Proteomes" id="UP000887116"/>
    </source>
</evidence>
<dbReference type="GO" id="GO:0003676">
    <property type="term" value="F:nucleic acid binding"/>
    <property type="evidence" value="ECO:0007669"/>
    <property type="project" value="InterPro"/>
</dbReference>
<reference evidence="2" key="1">
    <citation type="submission" date="2020-07" db="EMBL/GenBank/DDBJ databases">
        <title>Multicomponent nature underlies the extraordinary mechanical properties of spider dragline silk.</title>
        <authorList>
            <person name="Kono N."/>
            <person name="Nakamura H."/>
            <person name="Mori M."/>
            <person name="Yoshida Y."/>
            <person name="Ohtoshi R."/>
            <person name="Malay A.D."/>
            <person name="Moran D.A.P."/>
            <person name="Tomita M."/>
            <person name="Numata K."/>
            <person name="Arakawa K."/>
        </authorList>
    </citation>
    <scope>NUCLEOTIDE SEQUENCE</scope>
</reference>
<gene>
    <name evidence="2" type="ORF">TNCT_325541</name>
</gene>
<dbReference type="Gene3D" id="3.30.420.10">
    <property type="entry name" value="Ribonuclease H-like superfamily/Ribonuclease H"/>
    <property type="match status" value="1"/>
</dbReference>